<proteinExistence type="predicted"/>
<dbReference type="EMBL" id="LAZR01054077">
    <property type="protein sequence ID" value="KKK79330.1"/>
    <property type="molecule type" value="Genomic_DNA"/>
</dbReference>
<sequence>MDYKRFIRDLRKFRLLYGGLSFNFRRSVSFDKSRFRMRLKENDK</sequence>
<comment type="caution">
    <text evidence="1">The sequence shown here is derived from an EMBL/GenBank/DDBJ whole genome shotgun (WGS) entry which is preliminary data.</text>
</comment>
<evidence type="ECO:0000313" key="1">
    <source>
        <dbReference type="EMBL" id="KKK79330.1"/>
    </source>
</evidence>
<dbReference type="AlphaFoldDB" id="A0A0F8YZM7"/>
<accession>A0A0F8YZM7</accession>
<reference evidence="1" key="1">
    <citation type="journal article" date="2015" name="Nature">
        <title>Complex archaea that bridge the gap between prokaryotes and eukaryotes.</title>
        <authorList>
            <person name="Spang A."/>
            <person name="Saw J.H."/>
            <person name="Jorgensen S.L."/>
            <person name="Zaremba-Niedzwiedzka K."/>
            <person name="Martijn J."/>
            <person name="Lind A.E."/>
            <person name="van Eijk R."/>
            <person name="Schleper C."/>
            <person name="Guy L."/>
            <person name="Ettema T.J."/>
        </authorList>
    </citation>
    <scope>NUCLEOTIDE SEQUENCE</scope>
</reference>
<name>A0A0F8YZM7_9ZZZZ</name>
<gene>
    <name evidence="1" type="ORF">LCGC14_2834590</name>
</gene>
<organism evidence="1">
    <name type="scientific">marine sediment metagenome</name>
    <dbReference type="NCBI Taxonomy" id="412755"/>
    <lineage>
        <taxon>unclassified sequences</taxon>
        <taxon>metagenomes</taxon>
        <taxon>ecological metagenomes</taxon>
    </lineage>
</organism>
<protein>
    <submittedName>
        <fullName evidence="1">Uncharacterized protein</fullName>
    </submittedName>
</protein>